<dbReference type="Pfam" id="PF03692">
    <property type="entry name" value="CxxCxxCC"/>
    <property type="match status" value="1"/>
</dbReference>
<keyword evidence="1" id="KW-0969">Cilium</keyword>
<keyword evidence="1" id="KW-0808">Transferase</keyword>
<dbReference type="EMBL" id="CADDTS010000004">
    <property type="protein sequence ID" value="CAB1207352.1"/>
    <property type="molecule type" value="Genomic_DNA"/>
</dbReference>
<comment type="caution">
    <text evidence="1">The sequence shown here is derived from an EMBL/GenBank/DDBJ whole genome shotgun (WGS) entry which is preliminary data.</text>
</comment>
<organism evidence="1 2">
    <name type="scientific">Acinetobacter bouvetii</name>
    <dbReference type="NCBI Taxonomy" id="202951"/>
    <lineage>
        <taxon>Bacteria</taxon>
        <taxon>Pseudomonadati</taxon>
        <taxon>Pseudomonadota</taxon>
        <taxon>Gammaproteobacteria</taxon>
        <taxon>Moraxellales</taxon>
        <taxon>Moraxellaceae</taxon>
        <taxon>Acinetobacter</taxon>
    </lineage>
</organism>
<reference evidence="1 2" key="1">
    <citation type="submission" date="2020-02" db="EMBL/GenBank/DDBJ databases">
        <authorList>
            <person name="Chaudhuri R."/>
        </authorList>
    </citation>
    <scope>NUCLEOTIDE SEQUENCE [LARGE SCALE GENOMIC DNA]</scope>
    <source>
        <strain evidence="1">SFB21</strain>
    </source>
</reference>
<accession>A0A811G5D2</accession>
<evidence type="ECO:0000313" key="2">
    <source>
        <dbReference type="Proteomes" id="UP000489961"/>
    </source>
</evidence>
<gene>
    <name evidence="1" type="ORF">SFB21_0109</name>
</gene>
<sequence>MLSQVPTQDACLSCGACCAYFRVSFYWAEGLAMPKHYTEPVNAVYSCMTGTNQKSPRCIALKGEIGQQVSCGMYEARSSSCKEVQIADEQCNKARKAHNMIAFIQVESFESTNDDDFDQVS</sequence>
<keyword evidence="1" id="KW-0966">Cell projection</keyword>
<keyword evidence="1" id="KW-0282">Flagellum</keyword>
<dbReference type="InterPro" id="IPR005358">
    <property type="entry name" value="Puta_zinc/iron-chelating_dom"/>
</dbReference>
<keyword evidence="1" id="KW-0489">Methyltransferase</keyword>
<dbReference type="RefSeq" id="WP_174558134.1">
    <property type="nucleotide sequence ID" value="NZ_CADDTS010000004.1"/>
</dbReference>
<proteinExistence type="predicted"/>
<dbReference type="AlphaFoldDB" id="A0A811G5D2"/>
<name>A0A811G5D2_9GAMM</name>
<evidence type="ECO:0000313" key="1">
    <source>
        <dbReference type="EMBL" id="CAB1207352.1"/>
    </source>
</evidence>
<protein>
    <submittedName>
        <fullName evidence="1">Flagellin N-methylase</fullName>
    </submittedName>
</protein>
<dbReference type="Proteomes" id="UP000489961">
    <property type="component" value="Unassembled WGS sequence"/>
</dbReference>
<dbReference type="GO" id="GO:0032259">
    <property type="term" value="P:methylation"/>
    <property type="evidence" value="ECO:0007669"/>
    <property type="project" value="UniProtKB-KW"/>
</dbReference>
<dbReference type="GO" id="GO:0008168">
    <property type="term" value="F:methyltransferase activity"/>
    <property type="evidence" value="ECO:0007669"/>
    <property type="project" value="UniProtKB-KW"/>
</dbReference>